<dbReference type="SUPFAM" id="SSF53807">
    <property type="entry name" value="Helical backbone' metal receptor"/>
    <property type="match status" value="1"/>
</dbReference>
<dbReference type="AlphaFoldDB" id="A0A098B845"/>
<reference evidence="4" key="1">
    <citation type="submission" date="2014-07" db="EMBL/GenBank/DDBJ databases">
        <authorList>
            <person name="Hornung V.Bastian."/>
        </authorList>
    </citation>
    <scope>NUCLEOTIDE SEQUENCE</scope>
    <source>
        <strain evidence="4">PCE-S</strain>
    </source>
</reference>
<dbReference type="PROSITE" id="PS51257">
    <property type="entry name" value="PROKAR_LIPOPROTEIN"/>
    <property type="match status" value="1"/>
</dbReference>
<keyword evidence="2" id="KW-0732">Signal</keyword>
<dbReference type="PROSITE" id="PS50983">
    <property type="entry name" value="FE_B12_PBP"/>
    <property type="match status" value="1"/>
</dbReference>
<evidence type="ECO:0000256" key="1">
    <source>
        <dbReference type="ARBA" id="ARBA00008814"/>
    </source>
</evidence>
<dbReference type="InterPro" id="IPR002491">
    <property type="entry name" value="ABC_transptr_periplasmic_BD"/>
</dbReference>
<dbReference type="PANTHER" id="PTHR30535">
    <property type="entry name" value="VITAMIN B12-BINDING PROTEIN"/>
    <property type="match status" value="1"/>
</dbReference>
<sequence>MKLKRKILALLMAALLAVSLAGCGQTSQAPANPPAAPEAGTPTERTVTDMAGRTVTLPAEVKTVGTFGSIGVLNAFVETLSAGERLANEGSPSFVKSPTWEKYQYQFTPHIKNLKPFQGADSELLMENILAAKPDVCLTMSADLTEQLEKQGLNVVQLSWTKTEDVKECITLLGEVLNQQEVAADYLKYFDDMLAKAADLTKDIKDADKKTVVYGNVSKFSQPHVIAEWWIDKAGGISVTSEAMTKANKESLTYTLEDLLKWNPDVMFVASAAEKKEVLADARLGEITAVKNGAIYIVPRIAHVWGNRTTEQPLTIMWAMNKLYPEIVTDSQLAEDISYFYSHFFKYDFNADQLKEIMGK</sequence>
<feature type="chain" id="PRO_5001932591" evidence="2">
    <location>
        <begin position="32"/>
        <end position="360"/>
    </location>
</feature>
<proteinExistence type="inferred from homology"/>
<accession>A0A098B845</accession>
<dbReference type="RefSeq" id="WP_011461413.1">
    <property type="nucleotide sequence ID" value="NZ_LK996017.1"/>
</dbReference>
<feature type="domain" description="Fe/B12 periplasmic-binding" evidence="3">
    <location>
        <begin position="74"/>
        <end position="331"/>
    </location>
</feature>
<dbReference type="Gene3D" id="3.40.50.1980">
    <property type="entry name" value="Nitrogenase molybdenum iron protein domain"/>
    <property type="match status" value="2"/>
</dbReference>
<evidence type="ECO:0000256" key="2">
    <source>
        <dbReference type="SAM" id="SignalP"/>
    </source>
</evidence>
<protein>
    <submittedName>
        <fullName evidence="4">Periplasmic binding protein</fullName>
    </submittedName>
</protein>
<feature type="signal peptide" evidence="2">
    <location>
        <begin position="1"/>
        <end position="31"/>
    </location>
</feature>
<name>A0A098B845_DESHA</name>
<dbReference type="Pfam" id="PF01497">
    <property type="entry name" value="Peripla_BP_2"/>
    <property type="match status" value="1"/>
</dbReference>
<organism evidence="4">
    <name type="scientific">Desulfitobacterium hafniense</name>
    <name type="common">Desulfitobacterium frappieri</name>
    <dbReference type="NCBI Taxonomy" id="49338"/>
    <lineage>
        <taxon>Bacteria</taxon>
        <taxon>Bacillati</taxon>
        <taxon>Bacillota</taxon>
        <taxon>Clostridia</taxon>
        <taxon>Eubacteriales</taxon>
        <taxon>Desulfitobacteriaceae</taxon>
        <taxon>Desulfitobacterium</taxon>
    </lineage>
</organism>
<dbReference type="InterPro" id="IPR050902">
    <property type="entry name" value="ABC_Transporter_SBP"/>
</dbReference>
<dbReference type="PANTHER" id="PTHR30535:SF34">
    <property type="entry name" value="MOLYBDATE-BINDING PROTEIN MOLA"/>
    <property type="match status" value="1"/>
</dbReference>
<gene>
    <name evidence="4" type="ORF">DPCES_4130</name>
</gene>
<dbReference type="PATRIC" id="fig|49338.4.peg.4447"/>
<dbReference type="EMBL" id="LK996017">
    <property type="protein sequence ID" value="CDX04016.1"/>
    <property type="molecule type" value="Genomic_DNA"/>
</dbReference>
<evidence type="ECO:0000259" key="3">
    <source>
        <dbReference type="PROSITE" id="PS50983"/>
    </source>
</evidence>
<dbReference type="Gene3D" id="1.20.58.2180">
    <property type="match status" value="1"/>
</dbReference>
<evidence type="ECO:0000313" key="4">
    <source>
        <dbReference type="EMBL" id="CDX04016.1"/>
    </source>
</evidence>
<dbReference type="CDD" id="cd01142">
    <property type="entry name" value="TroA_e"/>
    <property type="match status" value="1"/>
</dbReference>
<comment type="similarity">
    <text evidence="1">Belongs to the bacterial solute-binding protein 8 family.</text>
</comment>